<dbReference type="AlphaFoldDB" id="B4FF06"/>
<name>B4FF06_MAIZE</name>
<dbReference type="EMBL" id="BT035694">
    <property type="protein sequence ID" value="ACF80699.1"/>
    <property type="molecule type" value="mRNA"/>
</dbReference>
<protein>
    <submittedName>
        <fullName evidence="2">Uncharacterized protein</fullName>
    </submittedName>
</protein>
<feature type="compositionally biased region" description="Basic and acidic residues" evidence="1">
    <location>
        <begin position="27"/>
        <end position="43"/>
    </location>
</feature>
<evidence type="ECO:0000256" key="1">
    <source>
        <dbReference type="SAM" id="MobiDB-lite"/>
    </source>
</evidence>
<reference evidence="2" key="1">
    <citation type="journal article" date="2009" name="PLoS Genet.">
        <title>Sequencing, mapping, and analysis of 27,455 maize full-length cDNAs.</title>
        <authorList>
            <person name="Soderlund C."/>
            <person name="Descour A."/>
            <person name="Kudrna D."/>
            <person name="Bomhoff M."/>
            <person name="Boyd L."/>
            <person name="Currie J."/>
            <person name="Angelova A."/>
            <person name="Collura K."/>
            <person name="Wissotski M."/>
            <person name="Ashley E."/>
            <person name="Morrow D."/>
            <person name="Fernandes J."/>
            <person name="Walbot V."/>
            <person name="Yu Y."/>
        </authorList>
    </citation>
    <scope>NUCLEOTIDE SEQUENCE</scope>
    <source>
        <strain evidence="2">B73</strain>
    </source>
</reference>
<feature type="compositionally biased region" description="Basic residues" evidence="1">
    <location>
        <begin position="1"/>
        <end position="14"/>
    </location>
</feature>
<organism evidence="2">
    <name type="scientific">Zea mays</name>
    <name type="common">Maize</name>
    <dbReference type="NCBI Taxonomy" id="4577"/>
    <lineage>
        <taxon>Eukaryota</taxon>
        <taxon>Viridiplantae</taxon>
        <taxon>Streptophyta</taxon>
        <taxon>Embryophyta</taxon>
        <taxon>Tracheophyta</taxon>
        <taxon>Spermatophyta</taxon>
        <taxon>Magnoliopsida</taxon>
        <taxon>Liliopsida</taxon>
        <taxon>Poales</taxon>
        <taxon>Poaceae</taxon>
        <taxon>PACMAD clade</taxon>
        <taxon>Panicoideae</taxon>
        <taxon>Andropogonodae</taxon>
        <taxon>Andropogoneae</taxon>
        <taxon>Tripsacinae</taxon>
        <taxon>Zea</taxon>
    </lineage>
</organism>
<sequence>MGVKQMKKTTKTTRHSLISKTEMNHGLARECKEGMEPSSQKDQ</sequence>
<accession>B4FF06</accession>
<proteinExistence type="evidence at transcript level"/>
<feature type="region of interest" description="Disordered" evidence="1">
    <location>
        <begin position="1"/>
        <end position="43"/>
    </location>
</feature>
<evidence type="ECO:0000313" key="2">
    <source>
        <dbReference type="EMBL" id="ACF80699.1"/>
    </source>
</evidence>